<gene>
    <name evidence="1" type="ORF">N186_04090</name>
</gene>
<sequence>MIAIVLEKGSIATPNRDVDMRADIKVSWGGGACKTW</sequence>
<reference evidence="1 2" key="1">
    <citation type="journal article" date="2013" name="Genome Announc.">
        <title>Complete Genomic Sequence of 'Thermofilum adornatus' Strain 1910bT, a Hyperthermophilic Anaerobic Organotrophic Crenarchaeon.</title>
        <authorList>
            <person name="Dominova I.N."/>
            <person name="Kublanov I.V."/>
            <person name="Podosokorskaya O.A."/>
            <person name="Derbikova K.S."/>
            <person name="Patrushev M.V."/>
            <person name="Toshchakov S.V."/>
        </authorList>
    </citation>
    <scope>NUCLEOTIDE SEQUENCE [LARGE SCALE GENOMIC DNA]</scope>
    <source>
        <strain evidence="2">1910b</strain>
    </source>
</reference>
<protein>
    <submittedName>
        <fullName evidence="1">Uncharacterized protein</fullName>
    </submittedName>
</protein>
<dbReference type="EMBL" id="CP006646">
    <property type="protein sequence ID" value="AGT35177.1"/>
    <property type="molecule type" value="Genomic_DNA"/>
</dbReference>
<dbReference type="HOGENOM" id="CLU_3353987_0_0_2"/>
<evidence type="ECO:0000313" key="1">
    <source>
        <dbReference type="EMBL" id="AGT35177.1"/>
    </source>
</evidence>
<dbReference type="AlphaFoldDB" id="S6A5J3"/>
<evidence type="ECO:0000313" key="2">
    <source>
        <dbReference type="Proteomes" id="UP000015543"/>
    </source>
</evidence>
<organism evidence="1 2">
    <name type="scientific">Thermofilum adornatum</name>
    <dbReference type="NCBI Taxonomy" id="1365176"/>
    <lineage>
        <taxon>Archaea</taxon>
        <taxon>Thermoproteota</taxon>
        <taxon>Thermoprotei</taxon>
        <taxon>Thermofilales</taxon>
        <taxon>Thermofilaceae</taxon>
        <taxon>Thermofilum</taxon>
    </lineage>
</organism>
<dbReference type="KEGG" id="thb:N186_04090"/>
<name>S6A5J3_9CREN</name>
<proteinExistence type="predicted"/>
<keyword evidence="2" id="KW-1185">Reference proteome</keyword>
<dbReference type="Proteomes" id="UP000015543">
    <property type="component" value="Chromosome"/>
</dbReference>
<accession>S6A5J3</accession>